<reference evidence="4 5" key="1">
    <citation type="submission" date="2022-02" db="EMBL/GenBank/DDBJ databases">
        <title>The car tank lid bacteriome: a reservoir of bacteria with potential in bioremediation of fuel.</title>
        <authorList>
            <person name="Vidal-Verdu A."/>
            <person name="Gomez-Martinez D."/>
            <person name="Latorre-Perez A."/>
            <person name="Pereto J."/>
            <person name="Porcar M."/>
        </authorList>
    </citation>
    <scope>NUCLEOTIDE SEQUENCE [LARGE SCALE GENOMIC DNA]</scope>
    <source>
        <strain evidence="4 5">4D.3</strain>
    </source>
</reference>
<evidence type="ECO:0000259" key="3">
    <source>
        <dbReference type="PROSITE" id="PS50921"/>
    </source>
</evidence>
<dbReference type="RefSeq" id="WP_416343114.1">
    <property type="nucleotide sequence ID" value="NZ_JALQCY010000002.1"/>
</dbReference>
<protein>
    <submittedName>
        <fullName evidence="4">ANTAR domain-containing protein</fullName>
    </submittedName>
</protein>
<dbReference type="Proteomes" id="UP001651050">
    <property type="component" value="Unassembled WGS sequence"/>
</dbReference>
<dbReference type="InterPro" id="IPR003018">
    <property type="entry name" value="GAF"/>
</dbReference>
<feature type="domain" description="ANTAR" evidence="3">
    <location>
        <begin position="145"/>
        <end position="206"/>
    </location>
</feature>
<dbReference type="SUPFAM" id="SSF55781">
    <property type="entry name" value="GAF domain-like"/>
    <property type="match status" value="1"/>
</dbReference>
<keyword evidence="2" id="KW-0804">Transcription</keyword>
<evidence type="ECO:0000313" key="4">
    <source>
        <dbReference type="EMBL" id="MCK9793258.1"/>
    </source>
</evidence>
<organism evidence="4 5">
    <name type="scientific">Isoptericola peretonis</name>
    <dbReference type="NCBI Taxonomy" id="2918523"/>
    <lineage>
        <taxon>Bacteria</taxon>
        <taxon>Bacillati</taxon>
        <taxon>Actinomycetota</taxon>
        <taxon>Actinomycetes</taxon>
        <taxon>Micrococcales</taxon>
        <taxon>Promicromonosporaceae</taxon>
        <taxon>Isoptericola</taxon>
    </lineage>
</organism>
<keyword evidence="1" id="KW-0805">Transcription regulation</keyword>
<name>A0ABT0J1B3_9MICO</name>
<keyword evidence="5" id="KW-1185">Reference proteome</keyword>
<dbReference type="InterPro" id="IPR036388">
    <property type="entry name" value="WH-like_DNA-bd_sf"/>
</dbReference>
<dbReference type="EMBL" id="JALQCY010000002">
    <property type="protein sequence ID" value="MCK9793258.1"/>
    <property type="molecule type" value="Genomic_DNA"/>
</dbReference>
<proteinExistence type="predicted"/>
<dbReference type="InterPro" id="IPR005561">
    <property type="entry name" value="ANTAR"/>
</dbReference>
<comment type="caution">
    <text evidence="4">The sequence shown here is derived from an EMBL/GenBank/DDBJ whole genome shotgun (WGS) entry which is preliminary data.</text>
</comment>
<dbReference type="Gene3D" id="3.30.450.40">
    <property type="match status" value="1"/>
</dbReference>
<dbReference type="Pfam" id="PF03861">
    <property type="entry name" value="ANTAR"/>
    <property type="match status" value="1"/>
</dbReference>
<dbReference type="PROSITE" id="PS50921">
    <property type="entry name" value="ANTAR"/>
    <property type="match status" value="1"/>
</dbReference>
<evidence type="ECO:0000256" key="2">
    <source>
        <dbReference type="ARBA" id="ARBA00023163"/>
    </source>
</evidence>
<dbReference type="SMART" id="SM01012">
    <property type="entry name" value="ANTAR"/>
    <property type="match status" value="1"/>
</dbReference>
<sequence length="226" mass="24061">MDISQYPFEYARRASAILGSGIETSITVRQHGLTVRAGSSTDAAARCDQAESMAESGPCVDAMDRHTACVVPEIDDGEGWEDWREQADHEGFVSALAVPAHVEDGVDVALNLYSRSADPWTPGLLTAADGYAQLVASTVRLHLSLAELEDAAAGFYRGMSDAMVVERAVGAIMQTNECSADAARRVLHSASSHRNVGPREVAETILRALVVTEDPGPRPEPDAAGR</sequence>
<dbReference type="InterPro" id="IPR029016">
    <property type="entry name" value="GAF-like_dom_sf"/>
</dbReference>
<dbReference type="Pfam" id="PF01590">
    <property type="entry name" value="GAF"/>
    <property type="match status" value="1"/>
</dbReference>
<gene>
    <name evidence="4" type="ORF">M1843_05805</name>
</gene>
<accession>A0ABT0J1B3</accession>
<dbReference type="Gene3D" id="1.10.10.10">
    <property type="entry name" value="Winged helix-like DNA-binding domain superfamily/Winged helix DNA-binding domain"/>
    <property type="match status" value="1"/>
</dbReference>
<evidence type="ECO:0000256" key="1">
    <source>
        <dbReference type="ARBA" id="ARBA00023015"/>
    </source>
</evidence>
<evidence type="ECO:0000313" key="5">
    <source>
        <dbReference type="Proteomes" id="UP001651050"/>
    </source>
</evidence>